<comment type="caution">
    <text evidence="3">The sequence shown here is derived from an EMBL/GenBank/DDBJ whole genome shotgun (WGS) entry which is preliminary data.</text>
</comment>
<accession>A0A7X0VHQ1</accession>
<dbReference type="InterPro" id="IPR025828">
    <property type="entry name" value="Put_sensor_dom"/>
</dbReference>
<feature type="domain" description="Putative sensor" evidence="2">
    <location>
        <begin position="13"/>
        <end position="199"/>
    </location>
</feature>
<keyword evidence="1" id="KW-0812">Transmembrane</keyword>
<feature type="transmembrane region" description="Helical" evidence="1">
    <location>
        <begin position="112"/>
        <end position="139"/>
    </location>
</feature>
<evidence type="ECO:0000259" key="2">
    <source>
        <dbReference type="Pfam" id="PF13796"/>
    </source>
</evidence>
<name>A0A7X0VHQ1_9BACL</name>
<dbReference type="Proteomes" id="UP000547209">
    <property type="component" value="Unassembled WGS sequence"/>
</dbReference>
<dbReference type="RefSeq" id="WP_185670750.1">
    <property type="nucleotide sequence ID" value="NZ_JACJVP010000031.1"/>
</dbReference>
<evidence type="ECO:0000313" key="4">
    <source>
        <dbReference type="Proteomes" id="UP000547209"/>
    </source>
</evidence>
<feature type="transmembrane region" description="Helical" evidence="1">
    <location>
        <begin position="37"/>
        <end position="54"/>
    </location>
</feature>
<keyword evidence="1" id="KW-0472">Membrane</keyword>
<feature type="transmembrane region" description="Helical" evidence="1">
    <location>
        <begin position="175"/>
        <end position="193"/>
    </location>
</feature>
<protein>
    <submittedName>
        <fullName evidence="3">Sensor domain-containing protein</fullName>
    </submittedName>
</protein>
<proteinExistence type="predicted"/>
<sequence>MRKRSAISAWKMLLLALPRGIAMFVVAVAGICIGLTLSIIGIGIPILAGTLSWLSKMKQDDERRWDSWRLGAKAAPATIGAAAADDDGQPSSAWRSWFGTILRPQSIRAAGYAILQFPISIAMFVVAVTIPATVFALIVSPAAYKVSMYLYHFELFNDTEVMQMLLPPLSPFERSLVVAGIGFFLLLFLPALLRLCGSLYDGVLDIFAEPEAAEPQARYAEPEAYAHGAAAPMDAETLLARAEAAISRFDESRPSPQQPH</sequence>
<keyword evidence="4" id="KW-1185">Reference proteome</keyword>
<organism evidence="3 4">
    <name type="scientific">Cohnella nanjingensis</name>
    <dbReference type="NCBI Taxonomy" id="1387779"/>
    <lineage>
        <taxon>Bacteria</taxon>
        <taxon>Bacillati</taxon>
        <taxon>Bacillota</taxon>
        <taxon>Bacilli</taxon>
        <taxon>Bacillales</taxon>
        <taxon>Paenibacillaceae</taxon>
        <taxon>Cohnella</taxon>
    </lineage>
</organism>
<gene>
    <name evidence="3" type="ORF">H7C19_19610</name>
</gene>
<dbReference type="EMBL" id="JACJVP010000031">
    <property type="protein sequence ID" value="MBB6672894.1"/>
    <property type="molecule type" value="Genomic_DNA"/>
</dbReference>
<feature type="transmembrane region" description="Helical" evidence="1">
    <location>
        <begin position="12"/>
        <end position="31"/>
    </location>
</feature>
<reference evidence="3 4" key="1">
    <citation type="submission" date="2020-08" db="EMBL/GenBank/DDBJ databases">
        <title>Cohnella phylogeny.</title>
        <authorList>
            <person name="Dunlap C."/>
        </authorList>
    </citation>
    <scope>NUCLEOTIDE SEQUENCE [LARGE SCALE GENOMIC DNA]</scope>
    <source>
        <strain evidence="3 4">DSM 28246</strain>
    </source>
</reference>
<evidence type="ECO:0000256" key="1">
    <source>
        <dbReference type="SAM" id="Phobius"/>
    </source>
</evidence>
<keyword evidence="1" id="KW-1133">Transmembrane helix</keyword>
<dbReference type="Pfam" id="PF13796">
    <property type="entry name" value="Sensor"/>
    <property type="match status" value="1"/>
</dbReference>
<dbReference type="AlphaFoldDB" id="A0A7X0VHQ1"/>
<evidence type="ECO:0000313" key="3">
    <source>
        <dbReference type="EMBL" id="MBB6672894.1"/>
    </source>
</evidence>